<evidence type="ECO:0000256" key="1">
    <source>
        <dbReference type="ARBA" id="ARBA00004496"/>
    </source>
</evidence>
<feature type="compositionally biased region" description="Basic and acidic residues" evidence="4">
    <location>
        <begin position="338"/>
        <end position="351"/>
    </location>
</feature>
<dbReference type="PANTHER" id="PTHR45690:SF19">
    <property type="entry name" value="NACHT, LRR AND PYD DOMAINS-CONTAINING PROTEIN 3"/>
    <property type="match status" value="1"/>
</dbReference>
<dbReference type="EMBL" id="JAKLMC020000001">
    <property type="protein sequence ID" value="KAK5958500.1"/>
    <property type="molecule type" value="Genomic_DNA"/>
</dbReference>
<dbReference type="InterPro" id="IPR032675">
    <property type="entry name" value="LRR_dom_sf"/>
</dbReference>
<dbReference type="InterPro" id="IPR050637">
    <property type="entry name" value="NLRP_innate_immun_reg"/>
</dbReference>
<comment type="subcellular location">
    <subcellularLocation>
        <location evidence="1">Cytoplasm</location>
    </subcellularLocation>
</comment>
<protein>
    <submittedName>
        <fullName evidence="5">Microtubules assembly and stabilization protein</fullName>
    </submittedName>
</protein>
<feature type="region of interest" description="Disordered" evidence="4">
    <location>
        <begin position="33"/>
        <end position="216"/>
    </location>
</feature>
<feature type="region of interest" description="Disordered" evidence="4">
    <location>
        <begin position="979"/>
        <end position="1012"/>
    </location>
</feature>
<feature type="compositionally biased region" description="Basic and acidic residues" evidence="4">
    <location>
        <begin position="320"/>
        <end position="331"/>
    </location>
</feature>
<keyword evidence="3" id="KW-0677">Repeat</keyword>
<feature type="compositionally biased region" description="Polar residues" evidence="4">
    <location>
        <begin position="109"/>
        <end position="123"/>
    </location>
</feature>
<feature type="compositionally biased region" description="Polar residues" evidence="4">
    <location>
        <begin position="1116"/>
        <end position="1126"/>
    </location>
</feature>
<evidence type="ECO:0000256" key="2">
    <source>
        <dbReference type="ARBA" id="ARBA00022490"/>
    </source>
</evidence>
<keyword evidence="2" id="KW-0963">Cytoplasm</keyword>
<feature type="compositionally biased region" description="Low complexity" evidence="4">
    <location>
        <begin position="144"/>
        <end position="176"/>
    </location>
</feature>
<name>A0AAN8EXN8_9EURO</name>
<feature type="compositionally biased region" description="Polar residues" evidence="4">
    <location>
        <begin position="979"/>
        <end position="995"/>
    </location>
</feature>
<sequence length="1240" mass="134632">MTSTLAVPAGSDQLADKAEGGLDVDWLIHKKDAHTSLKRSKSASEPSRPPPKKTAEVKSKSNAQASNAPPIAAPTEESTDLSSKSQEKPTTNGTSQQQVPAIKEPKANGSHSQTTTKPATPQKASPADENKSSRLSLKKDGRRSSWLSSLGSKFSSSGGDKSSRSNSITSNSSRKSPQPSPALEKGNPFEAQKTGQEDADAEEKPVHVGPRRPSVLVAAGTETKLDHHPGFLSALRRLSSGNTATLGKAAGSGNATIPRRVLNIDQNRQRTKITDLDQNKLRRVAFKVDVEIAGIAAQADEQHDHAPATSKGAAPPSSSDSEKVKIKDRSEGAALKKSTTDEGKPESDPTPKNESQAVAHEEQKKEEVKQKVEKEVQKADLQLEGKPLDPDQPTTTRKKEKKKRSEAERKERKEKKRRNAEANGLIPLELRMDDDSDSSASHTPPGASTPKKGQPTTDPLRIYKRCCQLREATALATVKEQISKPSATLAEAPGTVASIDLSGAEMSLTDIQTLGDWLAVVPVRRLILDDCNLSDESVRIILSGLSGCKTQEQARANRRLPRNASGQSGVEQMGVIERLSLKNNSAISAIGWRHIALFIHLCQSLRAIDLSGIPFPANASGDLSRTSTTSTSLGSSQELPPKNTDLSQLFARALAERFGTRLEELILSGCDLSSYAVAEIIDSVVKCKIKRLGLASNNLDSDGISHVVRYVTSGFCEGLDLGGNDLNGSGHLITQVLAENNPLFAMSLADCNLTVDDLRAILQHLSLLHNFKFIDLSRNPALFDGSKDVVSLLRRRLPQMRDLKRIHLSDVNMTPTQIISLAEIFPDCPALAHVSILDNQKLVDCMNSDQGEAQEEACAVFVSLMTAVRASKTLVAVEIEVPSQESSEVIKALASQVVAYSLRNLERTTLSDIGVQDQVVSGKLDKHAPEVLLHLVGHMEGYTENHDNDEPAPDEDYMIASTGIVKALGVCLGNKEASRMQSRNISPAASGTATPRSGPVRPSGSKKPKDVSFELCESARKIRLRLRPAMVKEDRAGNMDGYRRLLYLDQTLERTIKRFEDEYPESRPKQSPSMLSLDSQNSSYQETAAGPLSRLISPEESEQLPHNEAEPDPYSLNLSRTQSGTSLAARALTQEEGRMHRFGQHMRREVLKPTGTDDVLHGTSVDDAPEAAHLSALRQKLEGYSGEYIRQQVQEKGADDLITELGINAQELRMLEREDPEAFAIMKDSQLAAQINAGMR</sequence>
<dbReference type="SUPFAM" id="SSF52047">
    <property type="entry name" value="RNI-like"/>
    <property type="match status" value="1"/>
</dbReference>
<feature type="region of interest" description="Disordered" evidence="4">
    <location>
        <begin position="298"/>
        <end position="458"/>
    </location>
</feature>
<gene>
    <name evidence="5" type="primary">MHP1</name>
    <name evidence="5" type="ORF">OHC33_000343</name>
</gene>
<evidence type="ECO:0000313" key="6">
    <source>
        <dbReference type="Proteomes" id="UP001316803"/>
    </source>
</evidence>
<organism evidence="5 6">
    <name type="scientific">Knufia fluminis</name>
    <dbReference type="NCBI Taxonomy" id="191047"/>
    <lineage>
        <taxon>Eukaryota</taxon>
        <taxon>Fungi</taxon>
        <taxon>Dikarya</taxon>
        <taxon>Ascomycota</taxon>
        <taxon>Pezizomycotina</taxon>
        <taxon>Eurotiomycetes</taxon>
        <taxon>Chaetothyriomycetidae</taxon>
        <taxon>Chaetothyriales</taxon>
        <taxon>Trichomeriaceae</taxon>
        <taxon>Knufia</taxon>
    </lineage>
</organism>
<dbReference type="AlphaFoldDB" id="A0AAN8EXN8"/>
<evidence type="ECO:0000256" key="4">
    <source>
        <dbReference type="SAM" id="MobiDB-lite"/>
    </source>
</evidence>
<dbReference type="Proteomes" id="UP001316803">
    <property type="component" value="Unassembled WGS sequence"/>
</dbReference>
<dbReference type="GO" id="GO:0005737">
    <property type="term" value="C:cytoplasm"/>
    <property type="evidence" value="ECO:0007669"/>
    <property type="project" value="UniProtKB-SubCell"/>
</dbReference>
<evidence type="ECO:0000313" key="5">
    <source>
        <dbReference type="EMBL" id="KAK5958500.1"/>
    </source>
</evidence>
<keyword evidence="6" id="KW-1185">Reference proteome</keyword>
<evidence type="ECO:0000256" key="3">
    <source>
        <dbReference type="ARBA" id="ARBA00022737"/>
    </source>
</evidence>
<proteinExistence type="predicted"/>
<feature type="compositionally biased region" description="Polar residues" evidence="4">
    <location>
        <begin position="1069"/>
        <end position="1086"/>
    </location>
</feature>
<dbReference type="Gene3D" id="3.80.10.10">
    <property type="entry name" value="Ribonuclease Inhibitor"/>
    <property type="match status" value="2"/>
</dbReference>
<reference evidence="5 6" key="1">
    <citation type="submission" date="2022-12" db="EMBL/GenBank/DDBJ databases">
        <title>Genomic features and morphological characterization of a novel Knufia sp. strain isolated from spacecraft assembly facility.</title>
        <authorList>
            <person name="Teixeira M."/>
            <person name="Chander A.M."/>
            <person name="Stajich J.E."/>
            <person name="Venkateswaran K."/>
        </authorList>
    </citation>
    <scope>NUCLEOTIDE SEQUENCE [LARGE SCALE GENOMIC DNA]</scope>
    <source>
        <strain evidence="5 6">FJI-L2-BK-P2</strain>
    </source>
</reference>
<feature type="compositionally biased region" description="Basic and acidic residues" evidence="4">
    <location>
        <begin position="1059"/>
        <end position="1068"/>
    </location>
</feature>
<feature type="compositionally biased region" description="Basic and acidic residues" evidence="4">
    <location>
        <begin position="126"/>
        <end position="143"/>
    </location>
</feature>
<feature type="region of interest" description="Disordered" evidence="4">
    <location>
        <begin position="1059"/>
        <end position="1126"/>
    </location>
</feature>
<feature type="compositionally biased region" description="Polar residues" evidence="4">
    <location>
        <begin position="80"/>
        <end position="99"/>
    </location>
</feature>
<feature type="compositionally biased region" description="Basic and acidic residues" evidence="4">
    <location>
        <begin position="359"/>
        <end position="389"/>
    </location>
</feature>
<accession>A0AAN8EXN8</accession>
<comment type="caution">
    <text evidence="5">The sequence shown here is derived from an EMBL/GenBank/DDBJ whole genome shotgun (WGS) entry which is preliminary data.</text>
</comment>
<dbReference type="PANTHER" id="PTHR45690">
    <property type="entry name" value="NACHT, LRR AND PYD DOMAINS-CONTAINING PROTEIN 12"/>
    <property type="match status" value="1"/>
</dbReference>